<dbReference type="OrthoDB" id="433681at2"/>
<feature type="domain" description="Glycosyltransferase 2-like" evidence="1">
    <location>
        <begin position="158"/>
        <end position="268"/>
    </location>
</feature>
<dbReference type="Gene3D" id="3.90.550.10">
    <property type="entry name" value="Spore Coat Polysaccharide Biosynthesis Protein SpsA, Chain A"/>
    <property type="match status" value="1"/>
</dbReference>
<dbReference type="AlphaFoldDB" id="A0A377J4T0"/>
<dbReference type="SUPFAM" id="SSF53448">
    <property type="entry name" value="Nucleotide-diphospho-sugar transferases"/>
    <property type="match status" value="1"/>
</dbReference>
<sequence length="416" mass="46141">MCQHGVAIHKPESTFSKVDSRNALFANAKSMDCHADKSARNDSELDSSVDCHATASAVSRNDNEKVDSRSFAKNAKNLTTLQAEARLDSSKSPSDSKILELESGLLLKKPASASPCTASLVFKPHKEIRLECLLTQCGDEIHDSSPKAESLLKLPKISLITTTFNSATTISSTLESILAQSYTDFEHIIIDNQSSDSTLSIIESYRPQYRAKGVSLQVFSQRDLGIYDGMNKGLEKARGEIVGFLNADDFFASKLVLEFIAWGFDKPDSIDIVYANILYISHSMQPLRTLNGKNLKKLDFALGFHPPHPSFYAKKALYTRYGGFDLSYAIAADYEIMLRFLQKYQAKSLYIDECFVKMRVGGTSNANLSNIMRANFECARAWRDNGLSSFPIFIVLKPLRKILHRLVMLLGGGGES</sequence>
<evidence type="ECO:0000313" key="3">
    <source>
        <dbReference type="Proteomes" id="UP000254841"/>
    </source>
</evidence>
<accession>A0A377J4T0</accession>
<evidence type="ECO:0000313" key="2">
    <source>
        <dbReference type="EMBL" id="STO97507.1"/>
    </source>
</evidence>
<dbReference type="InterPro" id="IPR001173">
    <property type="entry name" value="Glyco_trans_2-like"/>
</dbReference>
<name>A0A377J4T0_9HELI</name>
<dbReference type="EC" id="2.4.1.-" evidence="2"/>
<dbReference type="PANTHER" id="PTHR22916:SF3">
    <property type="entry name" value="UDP-GLCNAC:BETAGAL BETA-1,3-N-ACETYLGLUCOSAMINYLTRANSFERASE-LIKE PROTEIN 1"/>
    <property type="match status" value="1"/>
</dbReference>
<dbReference type="InterPro" id="IPR029044">
    <property type="entry name" value="Nucleotide-diphossugar_trans"/>
</dbReference>
<dbReference type="Proteomes" id="UP000254841">
    <property type="component" value="Unassembled WGS sequence"/>
</dbReference>
<dbReference type="EMBL" id="UGHV01000001">
    <property type="protein sequence ID" value="STO97507.1"/>
    <property type="molecule type" value="Genomic_DNA"/>
</dbReference>
<keyword evidence="2" id="KW-0328">Glycosyltransferase</keyword>
<dbReference type="CDD" id="cd06433">
    <property type="entry name" value="GT_2_WfgS_like"/>
    <property type="match status" value="1"/>
</dbReference>
<protein>
    <submittedName>
        <fullName evidence="2">Glycosyl transferase family protein</fullName>
        <ecNumber evidence="2">2.4.1.-</ecNumber>
    </submittedName>
</protein>
<dbReference type="PANTHER" id="PTHR22916">
    <property type="entry name" value="GLYCOSYLTRANSFERASE"/>
    <property type="match status" value="1"/>
</dbReference>
<reference evidence="2 3" key="1">
    <citation type="submission" date="2018-06" db="EMBL/GenBank/DDBJ databases">
        <authorList>
            <consortium name="Pathogen Informatics"/>
            <person name="Doyle S."/>
        </authorList>
    </citation>
    <scope>NUCLEOTIDE SEQUENCE [LARGE SCALE GENOMIC DNA]</scope>
    <source>
        <strain evidence="2 3">NCTC12410</strain>
    </source>
</reference>
<dbReference type="GO" id="GO:0016758">
    <property type="term" value="F:hexosyltransferase activity"/>
    <property type="evidence" value="ECO:0007669"/>
    <property type="project" value="UniProtKB-ARBA"/>
</dbReference>
<keyword evidence="2" id="KW-0808">Transferase</keyword>
<gene>
    <name evidence="2" type="ORF">NCTC12410_01338</name>
</gene>
<dbReference type="Pfam" id="PF00535">
    <property type="entry name" value="Glycos_transf_2"/>
    <property type="match status" value="1"/>
</dbReference>
<organism evidence="2 3">
    <name type="scientific">Helicobacter canis</name>
    <dbReference type="NCBI Taxonomy" id="29419"/>
    <lineage>
        <taxon>Bacteria</taxon>
        <taxon>Pseudomonadati</taxon>
        <taxon>Campylobacterota</taxon>
        <taxon>Epsilonproteobacteria</taxon>
        <taxon>Campylobacterales</taxon>
        <taxon>Helicobacteraceae</taxon>
        <taxon>Helicobacter</taxon>
    </lineage>
</organism>
<dbReference type="RefSeq" id="WP_115011740.1">
    <property type="nucleotide sequence ID" value="NZ_UGHV01000001.1"/>
</dbReference>
<proteinExistence type="predicted"/>
<evidence type="ECO:0000259" key="1">
    <source>
        <dbReference type="Pfam" id="PF00535"/>
    </source>
</evidence>